<dbReference type="AlphaFoldDB" id="A0ABD3NI98"/>
<proteinExistence type="predicted"/>
<name>A0ABD3NI98_9STRA</name>
<gene>
    <name evidence="1" type="ORF">ACHAW5_008133</name>
</gene>
<organism evidence="1 2">
    <name type="scientific">Stephanodiscus triporus</name>
    <dbReference type="NCBI Taxonomy" id="2934178"/>
    <lineage>
        <taxon>Eukaryota</taxon>
        <taxon>Sar</taxon>
        <taxon>Stramenopiles</taxon>
        <taxon>Ochrophyta</taxon>
        <taxon>Bacillariophyta</taxon>
        <taxon>Coscinodiscophyceae</taxon>
        <taxon>Thalassiosirophycidae</taxon>
        <taxon>Stephanodiscales</taxon>
        <taxon>Stephanodiscaceae</taxon>
        <taxon>Stephanodiscus</taxon>
    </lineage>
</organism>
<reference evidence="1 2" key="1">
    <citation type="submission" date="2024-10" db="EMBL/GenBank/DDBJ databases">
        <title>Updated reference genomes for cyclostephanoid diatoms.</title>
        <authorList>
            <person name="Roberts W.R."/>
            <person name="Alverson A.J."/>
        </authorList>
    </citation>
    <scope>NUCLEOTIDE SEQUENCE [LARGE SCALE GENOMIC DNA]</scope>
    <source>
        <strain evidence="1 2">AJA276-08</strain>
    </source>
</reference>
<protein>
    <submittedName>
        <fullName evidence="1">Uncharacterized protein</fullName>
    </submittedName>
</protein>
<dbReference type="Proteomes" id="UP001530315">
    <property type="component" value="Unassembled WGS sequence"/>
</dbReference>
<accession>A0ABD3NI98</accession>
<keyword evidence="2" id="KW-1185">Reference proteome</keyword>
<dbReference type="EMBL" id="JALLAZ020001402">
    <property type="protein sequence ID" value="KAL3775663.1"/>
    <property type="molecule type" value="Genomic_DNA"/>
</dbReference>
<sequence length="185" mass="20742">MFIGDYTLSGREGGYLSMPQYEAYINNINDMVDLLGDPRVRWIDGHGISKEMRMYAQDGEEYLARSQHFHSYCRNTGINMEAITVCSNVTDMIGQLLLGHAIGRKADFMERVTLCHACPKCLLPFAIVPYPEMTCVRGPLLPKASTNSCQKQDTQKCPPPCLEQEVMSKIGSESDIISVRQCPLN</sequence>
<evidence type="ECO:0000313" key="1">
    <source>
        <dbReference type="EMBL" id="KAL3775663.1"/>
    </source>
</evidence>
<evidence type="ECO:0000313" key="2">
    <source>
        <dbReference type="Proteomes" id="UP001530315"/>
    </source>
</evidence>
<comment type="caution">
    <text evidence="1">The sequence shown here is derived from an EMBL/GenBank/DDBJ whole genome shotgun (WGS) entry which is preliminary data.</text>
</comment>